<dbReference type="InterPro" id="IPR000073">
    <property type="entry name" value="AB_hydrolase_1"/>
</dbReference>
<name>A0A1W6ZB49_9BORD</name>
<feature type="domain" description="AB hydrolase-1" evidence="1">
    <location>
        <begin position="47"/>
        <end position="309"/>
    </location>
</feature>
<dbReference type="GO" id="GO:0016787">
    <property type="term" value="F:hydrolase activity"/>
    <property type="evidence" value="ECO:0007669"/>
    <property type="project" value="UniProtKB-KW"/>
</dbReference>
<dbReference type="Pfam" id="PF12697">
    <property type="entry name" value="Abhydrolase_6"/>
    <property type="match status" value="1"/>
</dbReference>
<dbReference type="KEGG" id="bgm:CAL15_09195"/>
<dbReference type="InterPro" id="IPR050266">
    <property type="entry name" value="AB_hydrolase_sf"/>
</dbReference>
<evidence type="ECO:0000259" key="1">
    <source>
        <dbReference type="Pfam" id="PF12697"/>
    </source>
</evidence>
<protein>
    <submittedName>
        <fullName evidence="2">Alpha/beta hydrolase</fullName>
    </submittedName>
</protein>
<dbReference type="EMBL" id="CP021111">
    <property type="protein sequence ID" value="ARP94547.1"/>
    <property type="molecule type" value="Genomic_DNA"/>
</dbReference>
<reference evidence="2 3" key="1">
    <citation type="submission" date="2017-05" db="EMBL/GenBank/DDBJ databases">
        <title>Complete and WGS of Bordetella genogroups.</title>
        <authorList>
            <person name="Spilker T."/>
            <person name="LiPuma J."/>
        </authorList>
    </citation>
    <scope>NUCLEOTIDE SEQUENCE [LARGE SCALE GENOMIC DNA]</scope>
    <source>
        <strain evidence="2 3">AU7206</strain>
    </source>
</reference>
<dbReference type="Proteomes" id="UP000194161">
    <property type="component" value="Chromosome"/>
</dbReference>
<organism evidence="2 3">
    <name type="scientific">Bordetella genomosp. 13</name>
    <dbReference type="NCBI Taxonomy" id="463040"/>
    <lineage>
        <taxon>Bacteria</taxon>
        <taxon>Pseudomonadati</taxon>
        <taxon>Pseudomonadota</taxon>
        <taxon>Betaproteobacteria</taxon>
        <taxon>Burkholderiales</taxon>
        <taxon>Alcaligenaceae</taxon>
        <taxon>Bordetella</taxon>
    </lineage>
</organism>
<keyword evidence="2" id="KW-0378">Hydrolase</keyword>
<dbReference type="InterPro" id="IPR029058">
    <property type="entry name" value="AB_hydrolase_fold"/>
</dbReference>
<sequence length="324" mass="35822">MDASRTRPRSPDTMQQPRLDYVTCASPAGLHRMAYWEWGDPSNRDVLVCVHGLTRTGRDFDELARRLCERYRVVCPDVVGRGASDWLVNPAFYTIPQYVSDMVTLLARLRPGRLLWTGTSMGGLIGLALSGSAAMARAMRAGGAYTGGHPQALPENGGIRFDRLVLNDVGPRLETVALRRIGEYVGEPREYASFAEAVRGMREVSASFGSHTDEQWETLARHVYRERDGRWIKHYDLGLAAPMAAQTPEVYEAGERLLWQAYDALDCPVLIVRGAESDLLTAATVAEMQSRNPRAQAVEFPDVGHAPTLMTCEQLDPVAAFLLG</sequence>
<evidence type="ECO:0000313" key="3">
    <source>
        <dbReference type="Proteomes" id="UP000194161"/>
    </source>
</evidence>
<accession>A0A1W6ZB49</accession>
<keyword evidence="3" id="KW-1185">Reference proteome</keyword>
<dbReference type="Gene3D" id="3.40.50.1820">
    <property type="entry name" value="alpha/beta hydrolase"/>
    <property type="match status" value="1"/>
</dbReference>
<dbReference type="PRINTS" id="PR00111">
    <property type="entry name" value="ABHYDROLASE"/>
</dbReference>
<evidence type="ECO:0000313" key="2">
    <source>
        <dbReference type="EMBL" id="ARP94547.1"/>
    </source>
</evidence>
<dbReference type="AlphaFoldDB" id="A0A1W6ZB49"/>
<dbReference type="PANTHER" id="PTHR43798">
    <property type="entry name" value="MONOACYLGLYCEROL LIPASE"/>
    <property type="match status" value="1"/>
</dbReference>
<proteinExistence type="predicted"/>
<gene>
    <name evidence="2" type="ORF">CAL15_09195</name>
</gene>
<dbReference type="SUPFAM" id="SSF53474">
    <property type="entry name" value="alpha/beta-Hydrolases"/>
    <property type="match status" value="1"/>
</dbReference>
<dbReference type="STRING" id="463040.CAL15_09195"/>